<dbReference type="STRING" id="39482.ERS852491_02776"/>
<evidence type="ECO:0000313" key="4">
    <source>
        <dbReference type="Proteomes" id="UP000095544"/>
    </source>
</evidence>
<dbReference type="OrthoDB" id="9812495at2"/>
<dbReference type="RefSeq" id="WP_055153686.1">
    <property type="nucleotide sequence ID" value="NZ_CYZU01000025.1"/>
</dbReference>
<dbReference type="SUPFAM" id="SSF47413">
    <property type="entry name" value="lambda repressor-like DNA-binding domains"/>
    <property type="match status" value="1"/>
</dbReference>
<evidence type="ECO:0000256" key="1">
    <source>
        <dbReference type="ARBA" id="ARBA00023125"/>
    </source>
</evidence>
<dbReference type="Proteomes" id="UP000095544">
    <property type="component" value="Unassembled WGS sequence"/>
</dbReference>
<reference evidence="3 4" key="1">
    <citation type="submission" date="2015-09" db="EMBL/GenBank/DDBJ databases">
        <authorList>
            <consortium name="Pathogen Informatics"/>
        </authorList>
    </citation>
    <scope>NUCLEOTIDE SEQUENCE [LARGE SCALE GENOMIC DNA]</scope>
    <source>
        <strain evidence="3 4">2789STDY5834876</strain>
    </source>
</reference>
<evidence type="ECO:0000259" key="2">
    <source>
        <dbReference type="PROSITE" id="PS50943"/>
    </source>
</evidence>
<accession>A0A174GNN2</accession>
<dbReference type="AlphaFoldDB" id="A0A174GNN2"/>
<organism evidence="3 4">
    <name type="scientific">Faecalicatena contorta</name>
    <dbReference type="NCBI Taxonomy" id="39482"/>
    <lineage>
        <taxon>Bacteria</taxon>
        <taxon>Bacillati</taxon>
        <taxon>Bacillota</taxon>
        <taxon>Clostridia</taxon>
        <taxon>Lachnospirales</taxon>
        <taxon>Lachnospiraceae</taxon>
        <taxon>Faecalicatena</taxon>
    </lineage>
</organism>
<dbReference type="EMBL" id="CYZU01000025">
    <property type="protein sequence ID" value="CUO62510.1"/>
    <property type="molecule type" value="Genomic_DNA"/>
</dbReference>
<name>A0A174GNN2_9FIRM</name>
<dbReference type="PANTHER" id="PTHR46558:SF11">
    <property type="entry name" value="HTH-TYPE TRANSCRIPTIONAL REGULATOR XRE"/>
    <property type="match status" value="1"/>
</dbReference>
<gene>
    <name evidence="3" type="ORF">ERS852491_02776</name>
</gene>
<dbReference type="Pfam" id="PF01381">
    <property type="entry name" value="HTH_3"/>
    <property type="match status" value="1"/>
</dbReference>
<dbReference type="InterPro" id="IPR001387">
    <property type="entry name" value="Cro/C1-type_HTH"/>
</dbReference>
<keyword evidence="1" id="KW-0238">DNA-binding</keyword>
<dbReference type="GO" id="GO:0003677">
    <property type="term" value="F:DNA binding"/>
    <property type="evidence" value="ECO:0007669"/>
    <property type="project" value="UniProtKB-KW"/>
</dbReference>
<dbReference type="CDD" id="cd00093">
    <property type="entry name" value="HTH_XRE"/>
    <property type="match status" value="1"/>
</dbReference>
<sequence length="359" mass="40218">MKENLGAHIAALRKAKGMTQEQLASALGISAPAVSKWETESSCPDITLLCPLARALGTNLDTLLQFEESLPDEQVAEHMNKIIETGREQGQEAAEEILQKLLHQYPASVPLKYNASAVLTMFEMMFPSASEEMKMQWKQQRKELMEYIRVNGNPAYRGQAVLQLASMALADEELEMGERLLKELPEYTADTTMLWAQLYLKRDEKDKALEVIQKRLFTLVGQMQNCLLLLADEKVQPDAEKGLEICEVYRKMEEIFGCTGGMSDGIFAEVFLRAGEKEKALDSIVRFVDAVTGQAMLPNPLLFSAAVKVKEGREAASKEMRQMILEGLLTDEAVAEIREDERFQEAVNVLRDGLRRGAP</sequence>
<feature type="domain" description="HTH cro/C1-type" evidence="2">
    <location>
        <begin position="9"/>
        <end position="63"/>
    </location>
</feature>
<dbReference type="PROSITE" id="PS50943">
    <property type="entry name" value="HTH_CROC1"/>
    <property type="match status" value="1"/>
</dbReference>
<dbReference type="PANTHER" id="PTHR46558">
    <property type="entry name" value="TRACRIPTIONAL REGULATORY PROTEIN-RELATED-RELATED"/>
    <property type="match status" value="1"/>
</dbReference>
<dbReference type="Gene3D" id="1.10.260.40">
    <property type="entry name" value="lambda repressor-like DNA-binding domains"/>
    <property type="match status" value="1"/>
</dbReference>
<dbReference type="InterPro" id="IPR010982">
    <property type="entry name" value="Lambda_DNA-bd_dom_sf"/>
</dbReference>
<protein>
    <submittedName>
        <fullName evidence="3">Anaerobic benzoate catabolism transcriptional regulator</fullName>
    </submittedName>
</protein>
<evidence type="ECO:0000313" key="3">
    <source>
        <dbReference type="EMBL" id="CUO62510.1"/>
    </source>
</evidence>
<dbReference type="SMART" id="SM00530">
    <property type="entry name" value="HTH_XRE"/>
    <property type="match status" value="1"/>
</dbReference>
<proteinExistence type="predicted"/>